<name>A0A8J2PM43_9HEXA</name>
<protein>
    <submittedName>
        <fullName evidence="1">Uncharacterized protein</fullName>
    </submittedName>
</protein>
<evidence type="ECO:0000313" key="2">
    <source>
        <dbReference type="Proteomes" id="UP000708208"/>
    </source>
</evidence>
<accession>A0A8J2PM43</accession>
<dbReference type="Proteomes" id="UP000708208">
    <property type="component" value="Unassembled WGS sequence"/>
</dbReference>
<feature type="non-terminal residue" evidence="1">
    <location>
        <position position="1"/>
    </location>
</feature>
<proteinExistence type="predicted"/>
<dbReference type="AlphaFoldDB" id="A0A8J2PM43"/>
<reference evidence="1" key="1">
    <citation type="submission" date="2021-06" db="EMBL/GenBank/DDBJ databases">
        <authorList>
            <person name="Hodson N. C."/>
            <person name="Mongue J. A."/>
            <person name="Jaron S. K."/>
        </authorList>
    </citation>
    <scope>NUCLEOTIDE SEQUENCE</scope>
</reference>
<gene>
    <name evidence="1" type="ORF">AFUS01_LOCUS38629</name>
</gene>
<organism evidence="1 2">
    <name type="scientific">Allacma fusca</name>
    <dbReference type="NCBI Taxonomy" id="39272"/>
    <lineage>
        <taxon>Eukaryota</taxon>
        <taxon>Metazoa</taxon>
        <taxon>Ecdysozoa</taxon>
        <taxon>Arthropoda</taxon>
        <taxon>Hexapoda</taxon>
        <taxon>Collembola</taxon>
        <taxon>Symphypleona</taxon>
        <taxon>Sminthuridae</taxon>
        <taxon>Allacma</taxon>
    </lineage>
</organism>
<comment type="caution">
    <text evidence="1">The sequence shown here is derived from an EMBL/GenBank/DDBJ whole genome shotgun (WGS) entry which is preliminary data.</text>
</comment>
<dbReference type="EMBL" id="CAJVCH010548517">
    <property type="protein sequence ID" value="CAG7828720.1"/>
    <property type="molecule type" value="Genomic_DNA"/>
</dbReference>
<keyword evidence="2" id="KW-1185">Reference proteome</keyword>
<sequence length="32" mass="3854">TNHSYYRDRSSKEPILKIEVRQNPRTIPMRAP</sequence>
<evidence type="ECO:0000313" key="1">
    <source>
        <dbReference type="EMBL" id="CAG7828720.1"/>
    </source>
</evidence>